<evidence type="ECO:0000313" key="7">
    <source>
        <dbReference type="RefSeq" id="XP_054833267.1"/>
    </source>
</evidence>
<evidence type="ECO:0000313" key="11">
    <source>
        <dbReference type="RefSeq" id="XP_054833272.1"/>
    </source>
</evidence>
<keyword evidence="2" id="KW-0430">Lectin</keyword>
<dbReference type="InterPro" id="IPR050828">
    <property type="entry name" value="C-type_lectin/matrix_domain"/>
</dbReference>
<evidence type="ECO:0000313" key="10">
    <source>
        <dbReference type="RefSeq" id="XP_054833271.1"/>
    </source>
</evidence>
<dbReference type="RefSeq" id="XP_054833266.1">
    <property type="nucleotide sequence ID" value="XM_054977291.1"/>
</dbReference>
<dbReference type="AlphaFoldDB" id="A0AA97J9A4"/>
<dbReference type="RefSeq" id="XP_054833269.1">
    <property type="nucleotide sequence ID" value="XM_054977294.1"/>
</dbReference>
<dbReference type="GO" id="GO:0005886">
    <property type="term" value="C:plasma membrane"/>
    <property type="evidence" value="ECO:0007669"/>
    <property type="project" value="UniProtKB-SubCell"/>
</dbReference>
<evidence type="ECO:0000313" key="9">
    <source>
        <dbReference type="RefSeq" id="XP_054833270.1"/>
    </source>
</evidence>
<keyword evidence="5" id="KW-1185">Reference proteome</keyword>
<name>A0AA97J9A4_EUBMA</name>
<dbReference type="InterPro" id="IPR016187">
    <property type="entry name" value="CTDL_fold"/>
</dbReference>
<gene>
    <name evidence="6 7 8 9 10 11" type="primary">LOC129328309</name>
</gene>
<dbReference type="PROSITE" id="PS50041">
    <property type="entry name" value="C_TYPE_LECTIN_2"/>
    <property type="match status" value="1"/>
</dbReference>
<feature type="domain" description="C-type lectin" evidence="4">
    <location>
        <begin position="110"/>
        <end position="214"/>
    </location>
</feature>
<sequence>MIEERCLQVERLEEPEERTNAEFRGLQEDITEVTEIPEEAKCRNYQSRCLLKSRIARGLTVAIAVLLLIVLVLFGLLVYRPPNKESQQQFPDVDIPAPCGPACPSGWIGYKRKCYFFSDEGRNWTSSQNFCASYGSSLAIIENEPEKMFVVRYKCRADYWIGLWKEPGQTWKWADGTELSSTLEVKGEGGNCAFLDSAYAVSSRCYIQRKWICSHHDAYARNKNSSIESGKP</sequence>
<dbReference type="PANTHER" id="PTHR45710">
    <property type="entry name" value="C-TYPE LECTIN DOMAIN-CONTAINING PROTEIN 180"/>
    <property type="match status" value="1"/>
</dbReference>
<dbReference type="GeneID" id="129328309"/>
<dbReference type="RefSeq" id="XP_054833271.1">
    <property type="nucleotide sequence ID" value="XM_054977296.1"/>
</dbReference>
<dbReference type="RefSeq" id="XP_054833272.1">
    <property type="nucleotide sequence ID" value="XM_054977297.1"/>
</dbReference>
<dbReference type="CDD" id="cd03593">
    <property type="entry name" value="CLECT_NK_receptors_like"/>
    <property type="match status" value="1"/>
</dbReference>
<dbReference type="InterPro" id="IPR001304">
    <property type="entry name" value="C-type_lectin-like"/>
</dbReference>
<evidence type="ECO:0000313" key="6">
    <source>
        <dbReference type="RefSeq" id="XP_054833266.1"/>
    </source>
</evidence>
<reference evidence="6 7" key="1">
    <citation type="submission" date="2025-04" db="UniProtKB">
        <authorList>
            <consortium name="RefSeq"/>
        </authorList>
    </citation>
    <scope>IDENTIFICATION</scope>
    <source>
        <tissue evidence="6 7">Blood</tissue>
    </source>
</reference>
<dbReference type="KEGG" id="emc:129328309"/>
<dbReference type="InterPro" id="IPR033992">
    <property type="entry name" value="NKR-like_CTLD"/>
</dbReference>
<keyword evidence="3" id="KW-0472">Membrane</keyword>
<evidence type="ECO:0000313" key="5">
    <source>
        <dbReference type="Proteomes" id="UP001190640"/>
    </source>
</evidence>
<organism evidence="5 10">
    <name type="scientific">Eublepharis macularius</name>
    <name type="common">Leopard gecko</name>
    <name type="synonym">Cyrtodactylus macularius</name>
    <dbReference type="NCBI Taxonomy" id="481883"/>
    <lineage>
        <taxon>Eukaryota</taxon>
        <taxon>Metazoa</taxon>
        <taxon>Chordata</taxon>
        <taxon>Craniata</taxon>
        <taxon>Vertebrata</taxon>
        <taxon>Euteleostomi</taxon>
        <taxon>Lepidosauria</taxon>
        <taxon>Squamata</taxon>
        <taxon>Bifurcata</taxon>
        <taxon>Gekkota</taxon>
        <taxon>Eublepharidae</taxon>
        <taxon>Eublepharinae</taxon>
        <taxon>Eublepharis</taxon>
    </lineage>
</organism>
<evidence type="ECO:0000256" key="1">
    <source>
        <dbReference type="ARBA" id="ARBA00004401"/>
    </source>
</evidence>
<evidence type="ECO:0000259" key="4">
    <source>
        <dbReference type="PROSITE" id="PS50041"/>
    </source>
</evidence>
<protein>
    <submittedName>
        <fullName evidence="6 7">C-type lectin domain family 2 member D-like isoform X1</fullName>
    </submittedName>
</protein>
<dbReference type="RefSeq" id="XP_054833267.1">
    <property type="nucleotide sequence ID" value="XM_054977292.1"/>
</dbReference>
<dbReference type="InterPro" id="IPR016186">
    <property type="entry name" value="C-type_lectin-like/link_sf"/>
</dbReference>
<evidence type="ECO:0000256" key="2">
    <source>
        <dbReference type="ARBA" id="ARBA00022734"/>
    </source>
</evidence>
<keyword evidence="3" id="KW-1133">Transmembrane helix</keyword>
<dbReference type="GO" id="GO:0030246">
    <property type="term" value="F:carbohydrate binding"/>
    <property type="evidence" value="ECO:0007669"/>
    <property type="project" value="UniProtKB-KW"/>
</dbReference>
<dbReference type="Gene3D" id="3.10.100.10">
    <property type="entry name" value="Mannose-Binding Protein A, subunit A"/>
    <property type="match status" value="1"/>
</dbReference>
<dbReference type="PANTHER" id="PTHR45710:SF35">
    <property type="entry name" value="C-TYPE LECTIN DOMAIN FAMILY 2 MEMBER D"/>
    <property type="match status" value="1"/>
</dbReference>
<accession>A0AA97J9A4</accession>
<keyword evidence="3" id="KW-0812">Transmembrane</keyword>
<feature type="transmembrane region" description="Helical" evidence="3">
    <location>
        <begin position="58"/>
        <end position="79"/>
    </location>
</feature>
<dbReference type="SMART" id="SM00034">
    <property type="entry name" value="CLECT"/>
    <property type="match status" value="1"/>
</dbReference>
<dbReference type="SUPFAM" id="SSF56436">
    <property type="entry name" value="C-type lectin-like"/>
    <property type="match status" value="1"/>
</dbReference>
<dbReference type="Proteomes" id="UP001190640">
    <property type="component" value="Chromosome 4"/>
</dbReference>
<comment type="subcellular location">
    <subcellularLocation>
        <location evidence="1">Cell membrane</location>
        <topology evidence="1">Single-pass type II membrane protein</topology>
    </subcellularLocation>
</comment>
<dbReference type="Pfam" id="PF00059">
    <property type="entry name" value="Lectin_C"/>
    <property type="match status" value="1"/>
</dbReference>
<evidence type="ECO:0000256" key="3">
    <source>
        <dbReference type="SAM" id="Phobius"/>
    </source>
</evidence>
<evidence type="ECO:0000313" key="8">
    <source>
        <dbReference type="RefSeq" id="XP_054833269.1"/>
    </source>
</evidence>
<proteinExistence type="predicted"/>
<dbReference type="RefSeq" id="XP_054833270.1">
    <property type="nucleotide sequence ID" value="XM_054977295.1"/>
</dbReference>